<reference evidence="2" key="1">
    <citation type="submission" date="2022-12" db="EMBL/GenBank/DDBJ databases">
        <authorList>
            <person name="Ruckert C."/>
            <person name="Busche T."/>
            <person name="Kalinowski J."/>
            <person name="Wittmann C."/>
        </authorList>
    </citation>
    <scope>NUCLEOTIDE SEQUENCE</scope>
    <source>
        <strain evidence="2">DSM 40467</strain>
    </source>
</reference>
<organism evidence="2 3">
    <name type="scientific">Streptomyces cinnabarinus</name>
    <dbReference type="NCBI Taxonomy" id="67287"/>
    <lineage>
        <taxon>Bacteria</taxon>
        <taxon>Bacillati</taxon>
        <taxon>Actinomycetota</taxon>
        <taxon>Actinomycetes</taxon>
        <taxon>Kitasatosporales</taxon>
        <taxon>Streptomycetaceae</taxon>
        <taxon>Streptomyces</taxon>
    </lineage>
</organism>
<dbReference type="RefSeq" id="WP_269663940.1">
    <property type="nucleotide sequence ID" value="NZ_CP114413.1"/>
</dbReference>
<evidence type="ECO:0000313" key="2">
    <source>
        <dbReference type="EMBL" id="WAZ26456.1"/>
    </source>
</evidence>
<keyword evidence="3" id="KW-1185">Reference proteome</keyword>
<dbReference type="Pfam" id="PF20248">
    <property type="entry name" value="DUF6603"/>
    <property type="match status" value="1"/>
</dbReference>
<dbReference type="Proteomes" id="UP001164439">
    <property type="component" value="Chromosome"/>
</dbReference>
<name>A0ABY7KUQ6_9ACTN</name>
<evidence type="ECO:0000313" key="3">
    <source>
        <dbReference type="Proteomes" id="UP001164439"/>
    </source>
</evidence>
<accession>A0ABY7KUQ6</accession>
<evidence type="ECO:0000259" key="1">
    <source>
        <dbReference type="Pfam" id="PF20248"/>
    </source>
</evidence>
<feature type="domain" description="DUF6603" evidence="1">
    <location>
        <begin position="448"/>
        <end position="1010"/>
    </location>
</feature>
<gene>
    <name evidence="2" type="ORF">STRCI_008035</name>
</gene>
<dbReference type="EMBL" id="CP114413">
    <property type="protein sequence ID" value="WAZ26456.1"/>
    <property type="molecule type" value="Genomic_DNA"/>
</dbReference>
<proteinExistence type="predicted"/>
<sequence>MDDDAFAPYLELVTKLVLPLVEAADSPEQAAAFLEELGYLAPSEVTAFTSFGDGVGRLTDGIDHLLDALEDGDAALTVVALGELLAAGSQIAKAAGAFSAEIQANFAGTPLLADTDILAQIGTRIVDHLVARFVEGSFPTLYAALLAVGIIELEDRDPANAHESPHRRRSVHWNRLSLLFSDPVRALKETVCEPDEFLYERFMFFLRVLAVGIGLPATYVVPDPDLLEKLNDGQDLTTQDFFDDLTALRFPLVRDPNVDLGLELYPRIDPATHKRTGLGAAIRFGGELNIPLGDSWTLSVTSAASLGGNLGVTVDVDGSPRFVGGVVGTGGSSPLDAVQFGLKLTLKPSDQAGPGPVLALGLPLGATLQLGSAELSVGLEKLSDVRFFVETDVKDALFVFGTGSADGFVSKVVGGDGLQAGFSLGLGLSNVGGVYFKGASGLVIRLPLHLTLGPIDLNHLSLEAEFKRDGLNVSAATGLTARLGPLAAAVEDVGVRALLAFPPARDGNLGPVDLAFAFQPPKGVGLSLDVGVVRGGGYLFIDPDRGEYAGALELALLDVVTIKAIGIITTKLPDGGKGFSLLILMSVEFGSGFQLGLGFTLSAVGGLIGLNRTMNLQALADGVRTGAIESVMFPHDIIANAPKIISDLRTFFPQRQGTFLIGPMVKIGWGTPTLASISLGIVIEIPGDIAIVGMVRIAIPADDVAVIVLQVNFVGAVEFDKKRVWFFASLFESRIAFLTIDGEMGLLVAFGADANFVVSVGGFHPRFAPPPLPFPSPQRIAVSLLNSPMARVRIEGYFAVTSNTVQFGAQAEVFFGVSGLSVQGHVAFDALFQFSPFYFVIDISASFSVKVFGIGLFSVRVKGFLDGPTPWHMKGHGSISLLFWDIDVDFETTWGEPRLTEMPPVPIKPIITAEFGKTENWRAIPPAGVNLLVTLRSIPESEPGLVLHPVGVLRFSQRALPLGLTLDRVGAQKPSDYHRLSIDVSGGALDRKGDAFEQFAPAQFQNFSDADKLSKPAFAPERSGIDLSAAGTEVRSAVMVRRVVRYEEIVIDTHYKRFARRFRGFFGVLFDFFLNGAAVSKCELSQAAKGRLQPFTEKIDVQGETYSVVNQADNTAFNADAAVFPSEAGAREYLNSQVAADPSLADTIHVIPTFEVVPA</sequence>
<protein>
    <recommendedName>
        <fullName evidence="1">DUF6603 domain-containing protein</fullName>
    </recommendedName>
</protein>
<dbReference type="InterPro" id="IPR046538">
    <property type="entry name" value="DUF6603"/>
</dbReference>